<dbReference type="AlphaFoldDB" id="A0A2P6FBR9"/>
<comment type="cofactor">
    <cofactor evidence="1">
        <name>(R)-lipoate</name>
        <dbReference type="ChEBI" id="CHEBI:83088"/>
    </cofactor>
</comment>
<dbReference type="InterPro" id="IPR001078">
    <property type="entry name" value="2-oxoacid_DH_actylTfrase"/>
</dbReference>
<evidence type="ECO:0000313" key="7">
    <source>
        <dbReference type="Proteomes" id="UP000031565"/>
    </source>
</evidence>
<feature type="compositionally biased region" description="Basic and acidic residues" evidence="4">
    <location>
        <begin position="466"/>
        <end position="478"/>
    </location>
</feature>
<dbReference type="PANTHER" id="PTHR43178:SF5">
    <property type="entry name" value="LIPOAMIDE ACYLTRANSFERASE COMPONENT OF BRANCHED-CHAIN ALPHA-KETO ACID DEHYDROGENASE COMPLEX, MITOCHONDRIAL"/>
    <property type="match status" value="1"/>
</dbReference>
<keyword evidence="7" id="KW-1185">Reference proteome</keyword>
<dbReference type="SUPFAM" id="SSF51230">
    <property type="entry name" value="Single hybrid motif"/>
    <property type="match status" value="1"/>
</dbReference>
<dbReference type="Proteomes" id="UP000031565">
    <property type="component" value="Unassembled WGS sequence"/>
</dbReference>
<accession>A0A2P6FBR9</accession>
<dbReference type="SUPFAM" id="SSF52777">
    <property type="entry name" value="CoA-dependent acyltransferases"/>
    <property type="match status" value="1"/>
</dbReference>
<dbReference type="PANTHER" id="PTHR43178">
    <property type="entry name" value="DIHYDROLIPOAMIDE ACETYLTRANSFERASE COMPONENT OF PYRUVATE DEHYDROGENASE COMPLEX"/>
    <property type="match status" value="1"/>
</dbReference>
<dbReference type="GO" id="GO:0004742">
    <property type="term" value="F:dihydrolipoyllysine-residue acetyltransferase activity"/>
    <property type="evidence" value="ECO:0007669"/>
    <property type="project" value="UniProtKB-EC"/>
</dbReference>
<dbReference type="RefSeq" id="WP_040093002.1">
    <property type="nucleotide sequence ID" value="NZ_CM020866.1"/>
</dbReference>
<reference evidence="6 7" key="1">
    <citation type="journal article" date="2015" name="MBio">
        <title>Genome sequence of the Drosophila melanogaster male-killing Spiroplasma strain MSRO endosymbiont.</title>
        <authorList>
            <person name="Paredes J.C."/>
            <person name="Herren J.K."/>
            <person name="Schupfer F."/>
            <person name="Marin R."/>
            <person name="Claverol S."/>
            <person name="Kuo C.H."/>
            <person name="Lemaitre B."/>
            <person name="Beven L."/>
        </authorList>
    </citation>
    <scope>NUCLEOTIDE SEQUENCE [LARGE SCALE GENOMIC DNA]</scope>
    <source>
        <strain evidence="6 7">MSRO</strain>
    </source>
</reference>
<dbReference type="EC" id="2.3.1.12" evidence="6"/>
<dbReference type="Gene3D" id="2.40.50.100">
    <property type="match status" value="1"/>
</dbReference>
<dbReference type="Pfam" id="PF00198">
    <property type="entry name" value="2-oxoacid_dh"/>
    <property type="match status" value="1"/>
</dbReference>
<feature type="region of interest" description="Disordered" evidence="4">
    <location>
        <begin position="328"/>
        <end position="518"/>
    </location>
</feature>
<keyword evidence="3 6" id="KW-0012">Acyltransferase</keyword>
<proteinExistence type="predicted"/>
<feature type="compositionally biased region" description="Basic and acidic residues" evidence="4">
    <location>
        <begin position="364"/>
        <end position="421"/>
    </location>
</feature>
<evidence type="ECO:0000256" key="1">
    <source>
        <dbReference type="ARBA" id="ARBA00001938"/>
    </source>
</evidence>
<keyword evidence="6" id="KW-0670">Pyruvate</keyword>
<evidence type="ECO:0000256" key="4">
    <source>
        <dbReference type="SAM" id="MobiDB-lite"/>
    </source>
</evidence>
<feature type="compositionally biased region" description="Basic residues" evidence="4">
    <location>
        <begin position="479"/>
        <end position="489"/>
    </location>
</feature>
<evidence type="ECO:0000256" key="3">
    <source>
        <dbReference type="ARBA" id="ARBA00023315"/>
    </source>
</evidence>
<comment type="caution">
    <text evidence="6">The sequence shown here is derived from an EMBL/GenBank/DDBJ whole genome shotgun (WGS) entry which is preliminary data.</text>
</comment>
<feature type="domain" description="2-oxoacid dehydrogenase acyltransferase catalytic" evidence="5">
    <location>
        <begin position="536"/>
        <end position="762"/>
    </location>
</feature>
<dbReference type="GO" id="GO:0031405">
    <property type="term" value="F:lipoic acid binding"/>
    <property type="evidence" value="ECO:0007669"/>
    <property type="project" value="TreeGrafter"/>
</dbReference>
<feature type="compositionally biased region" description="Basic and acidic residues" evidence="4">
    <location>
        <begin position="337"/>
        <end position="357"/>
    </location>
</feature>
<name>A0A2P6FBR9_9MOLU</name>
<dbReference type="Gene3D" id="3.30.559.10">
    <property type="entry name" value="Chloramphenicol acetyltransferase-like domain"/>
    <property type="match status" value="1"/>
</dbReference>
<protein>
    <submittedName>
        <fullName evidence="6">Dihydrolipoyllysine-residue acetyltransferase component of pyruvate dehydrogenase complex</fullName>
        <ecNumber evidence="6">2.3.1.12</ecNumber>
    </submittedName>
</protein>
<dbReference type="EMBL" id="JTLV02000001">
    <property type="protein sequence ID" value="PQM30824.1"/>
    <property type="molecule type" value="Genomic_DNA"/>
</dbReference>
<keyword evidence="2 6" id="KW-0808">Transferase</keyword>
<gene>
    <name evidence="6" type="primary">pdhC_1</name>
    <name evidence="6" type="ORF">SMSRO_SF006150</name>
</gene>
<sequence>MAKIIFEADDNRKGIIDKLFAKNQQKVQAGDKIVNVITQNKVYEIKTPEAGEVQNLIAYENKVINSGDFLLEIVPLEPALNDQKYETSQDYNTSSFLGSSRYNAANNPSIDIKKSETEIFREELIETLLAREVTGENPKNDFEPTIELNSEGTTPQQEKQNLFQDNVSTTSFLLKDKVENVIENIPNENNIETLKKDLGQLKDNLTTVKDDLETINIQEEIIEDIAHLERDLALSAEMKEKTQNYDEISNTLIHRMYTDIQEELNQESNEKELILDDDNPETIYFSEDLTLEELGEDIALSASNIDEMKTDSKLGYDVLRVTDVVSTKQYDNGPSESHPHHSESVVYHREPKPHTESHTMSTIHHKEVKHDEPVKTHHSVSDPKTHSSHSESAPDRTEVKGHSAHSETHPVLHSDTSEGLKTHFSHSKPVTHLSSHVDEDASSGSETVSHPKPHAHAGSHSTSTVHHKEVKHDEEVKTHHAASHSKVHSGHSESASHSVETKAHSAGHSKSHVETSEHMPDKAVLDHNGKILQADQIKLNHQAITRAKVIMESRKNIAHSFIDVEVDVSELVSLLSIMREAYLSNELELTLLPFYIKAVYEGLKKFPILNASFISKEHALLLKWFYNIAFSVDIDAGIKMPVLSNLKNESIKEIAVKATKLIEQTINDKLTDKDYQDASFSIVNYGEYGIMRGTFTIPEDNVAGIAMGIIFKKPVVVEKNDITIRDIMIITLGYNEAVIDITEASKFVHYVAYLLSNPGLLL</sequence>
<evidence type="ECO:0000313" key="6">
    <source>
        <dbReference type="EMBL" id="PQM30824.1"/>
    </source>
</evidence>
<dbReference type="InterPro" id="IPR050743">
    <property type="entry name" value="2-oxoacid_DH_E2_comp"/>
</dbReference>
<dbReference type="STRING" id="2138.SMSRO_v1c05840"/>
<dbReference type="GO" id="GO:0005737">
    <property type="term" value="C:cytoplasm"/>
    <property type="evidence" value="ECO:0007669"/>
    <property type="project" value="TreeGrafter"/>
</dbReference>
<evidence type="ECO:0000256" key="2">
    <source>
        <dbReference type="ARBA" id="ARBA00022679"/>
    </source>
</evidence>
<dbReference type="InterPro" id="IPR011053">
    <property type="entry name" value="Single_hybrid_motif"/>
</dbReference>
<evidence type="ECO:0000259" key="5">
    <source>
        <dbReference type="Pfam" id="PF00198"/>
    </source>
</evidence>
<organism evidence="6 7">
    <name type="scientific">Spiroplasma poulsonii</name>
    <dbReference type="NCBI Taxonomy" id="2138"/>
    <lineage>
        <taxon>Bacteria</taxon>
        <taxon>Bacillati</taxon>
        <taxon>Mycoplasmatota</taxon>
        <taxon>Mollicutes</taxon>
        <taxon>Entomoplasmatales</taxon>
        <taxon>Spiroplasmataceae</taxon>
        <taxon>Spiroplasma</taxon>
    </lineage>
</organism>
<dbReference type="InterPro" id="IPR023213">
    <property type="entry name" value="CAT-like_dom_sf"/>
</dbReference>